<dbReference type="Gene3D" id="3.40.630.40">
    <property type="entry name" value="Zn-dependent exopeptidases"/>
    <property type="match status" value="1"/>
</dbReference>
<dbReference type="GO" id="GO:0009253">
    <property type="term" value="P:peptidoglycan catabolic process"/>
    <property type="evidence" value="ECO:0007669"/>
    <property type="project" value="InterPro"/>
</dbReference>
<dbReference type="SMART" id="SM00646">
    <property type="entry name" value="Ami_3"/>
    <property type="match status" value="1"/>
</dbReference>
<dbReference type="EMBL" id="QYRN01000001">
    <property type="protein sequence ID" value="RIY03730.1"/>
    <property type="molecule type" value="Genomic_DNA"/>
</dbReference>
<comment type="caution">
    <text evidence="6">The sequence shown here is derived from an EMBL/GenBank/DDBJ whole genome shotgun (WGS) entry which is preliminary data.</text>
</comment>
<sequence>MSFHRFVLALFASLLLAAAVRPAWSAGDPSIVTAIREISGPDGFGLDIDVEGAAKPRLILLRNPYRVALDFDHTLAAAKLPPVPDGPLVKDLRHGLIGADRYRLILTLARAVRPELSVVPRGDASRVSLHLEPAADDAFVAAPVRSAPTPVQAKGGARSPFVVVLDPGHGGIDRGATGENGTEEKAVNLAFGMALRDALARYPGVKVLMTREDDTFIPLNERAAIARRANANLMVSLHADSIRYKDLRGATVYTLSEKASDSLSRELADVENSADRFAGPEWDQDAPEIHDILVDLVRRETEGLSEHFAVRLVADLRDGEIRLINNPKRSAGFRVLRAPDVPSILLEMGYLSNPEDERELKSAEWQKRLAEILARSIADFAGRAPVSAKP</sequence>
<feature type="chain" id="PRO_5017269654" description="N-acetylmuramoyl-L-alanine amidase" evidence="4">
    <location>
        <begin position="26"/>
        <end position="390"/>
    </location>
</feature>
<dbReference type="Pfam" id="PF01520">
    <property type="entry name" value="Amidase_3"/>
    <property type="match status" value="1"/>
</dbReference>
<protein>
    <recommendedName>
        <fullName evidence="2">N-acetylmuramoyl-L-alanine amidase</fullName>
        <ecNumber evidence="2">3.5.1.28</ecNumber>
    </recommendedName>
</protein>
<dbReference type="OrthoDB" id="9806267at2"/>
<evidence type="ECO:0000259" key="5">
    <source>
        <dbReference type="SMART" id="SM00646"/>
    </source>
</evidence>
<dbReference type="RefSeq" id="WP_119538386.1">
    <property type="nucleotide sequence ID" value="NZ_QYRN01000001.1"/>
</dbReference>
<feature type="signal peptide" evidence="4">
    <location>
        <begin position="1"/>
        <end position="25"/>
    </location>
</feature>
<evidence type="ECO:0000313" key="6">
    <source>
        <dbReference type="EMBL" id="RIY03730.1"/>
    </source>
</evidence>
<dbReference type="PANTHER" id="PTHR30404:SF0">
    <property type="entry name" value="N-ACETYLMURAMOYL-L-ALANINE AMIDASE AMIC"/>
    <property type="match status" value="1"/>
</dbReference>
<keyword evidence="3" id="KW-0378">Hydrolase</keyword>
<comment type="catalytic activity">
    <reaction evidence="1">
        <text>Hydrolyzes the link between N-acetylmuramoyl residues and L-amino acid residues in certain cell-wall glycopeptides.</text>
        <dbReference type="EC" id="3.5.1.28"/>
    </reaction>
</comment>
<proteinExistence type="predicted"/>
<dbReference type="InterPro" id="IPR050695">
    <property type="entry name" value="N-acetylmuramoyl_amidase_3"/>
</dbReference>
<dbReference type="PANTHER" id="PTHR30404">
    <property type="entry name" value="N-ACETYLMURAMOYL-L-ALANINE AMIDASE"/>
    <property type="match status" value="1"/>
</dbReference>
<gene>
    <name evidence="6" type="ORF">D3218_03045</name>
</gene>
<dbReference type="SUPFAM" id="SSF53187">
    <property type="entry name" value="Zn-dependent exopeptidases"/>
    <property type="match status" value="1"/>
</dbReference>
<dbReference type="CDD" id="cd02696">
    <property type="entry name" value="MurNAc-LAA"/>
    <property type="match status" value="1"/>
</dbReference>
<dbReference type="EC" id="3.5.1.28" evidence="2"/>
<evidence type="ECO:0000256" key="3">
    <source>
        <dbReference type="ARBA" id="ARBA00022801"/>
    </source>
</evidence>
<dbReference type="Gene3D" id="2.60.40.3500">
    <property type="match status" value="1"/>
</dbReference>
<evidence type="ECO:0000256" key="4">
    <source>
        <dbReference type="SAM" id="SignalP"/>
    </source>
</evidence>
<keyword evidence="7" id="KW-1185">Reference proteome</keyword>
<keyword evidence="4" id="KW-0732">Signal</keyword>
<dbReference type="GO" id="GO:0030288">
    <property type="term" value="C:outer membrane-bounded periplasmic space"/>
    <property type="evidence" value="ECO:0007669"/>
    <property type="project" value="TreeGrafter"/>
</dbReference>
<feature type="domain" description="MurNAc-LAA" evidence="5">
    <location>
        <begin position="223"/>
        <end position="378"/>
    </location>
</feature>
<reference evidence="7" key="1">
    <citation type="submission" date="2018-09" db="EMBL/GenBank/DDBJ databases">
        <authorList>
            <person name="Tuo L."/>
        </authorList>
    </citation>
    <scope>NUCLEOTIDE SEQUENCE [LARGE SCALE GENOMIC DNA]</scope>
    <source>
        <strain evidence="7">M2BS4Y-1</strain>
    </source>
</reference>
<organism evidence="6 7">
    <name type="scientific">Aureimonas flava</name>
    <dbReference type="NCBI Taxonomy" id="2320271"/>
    <lineage>
        <taxon>Bacteria</taxon>
        <taxon>Pseudomonadati</taxon>
        <taxon>Pseudomonadota</taxon>
        <taxon>Alphaproteobacteria</taxon>
        <taxon>Hyphomicrobiales</taxon>
        <taxon>Aurantimonadaceae</taxon>
        <taxon>Aureimonas</taxon>
    </lineage>
</organism>
<dbReference type="Proteomes" id="UP000265750">
    <property type="component" value="Unassembled WGS sequence"/>
</dbReference>
<dbReference type="AlphaFoldDB" id="A0A3A1WQR4"/>
<evidence type="ECO:0000256" key="2">
    <source>
        <dbReference type="ARBA" id="ARBA00011901"/>
    </source>
</evidence>
<dbReference type="InterPro" id="IPR002508">
    <property type="entry name" value="MurNAc-LAA_cat"/>
</dbReference>
<accession>A0A3A1WQR4</accession>
<evidence type="ECO:0000256" key="1">
    <source>
        <dbReference type="ARBA" id="ARBA00001561"/>
    </source>
</evidence>
<evidence type="ECO:0000313" key="7">
    <source>
        <dbReference type="Proteomes" id="UP000265750"/>
    </source>
</evidence>
<name>A0A3A1WQR4_9HYPH</name>
<dbReference type="GO" id="GO:0008745">
    <property type="term" value="F:N-acetylmuramoyl-L-alanine amidase activity"/>
    <property type="evidence" value="ECO:0007669"/>
    <property type="project" value="UniProtKB-EC"/>
</dbReference>